<dbReference type="Proteomes" id="UP000612362">
    <property type="component" value="Unassembled WGS sequence"/>
</dbReference>
<proteinExistence type="predicted"/>
<dbReference type="AlphaFoldDB" id="A0A8J3MWF0"/>
<dbReference type="InterPro" id="IPR011990">
    <property type="entry name" value="TPR-like_helical_dom_sf"/>
</dbReference>
<accession>A0A8J3MWF0</accession>
<organism evidence="1 2">
    <name type="scientific">Ktedonospora formicarum</name>
    <dbReference type="NCBI Taxonomy" id="2778364"/>
    <lineage>
        <taxon>Bacteria</taxon>
        <taxon>Bacillati</taxon>
        <taxon>Chloroflexota</taxon>
        <taxon>Ktedonobacteria</taxon>
        <taxon>Ktedonobacterales</taxon>
        <taxon>Ktedonobacteraceae</taxon>
        <taxon>Ktedonospora</taxon>
    </lineage>
</organism>
<protein>
    <submittedName>
        <fullName evidence="1">Uncharacterized protein</fullName>
    </submittedName>
</protein>
<evidence type="ECO:0000313" key="2">
    <source>
        <dbReference type="Proteomes" id="UP000612362"/>
    </source>
</evidence>
<name>A0A8J3MWF0_9CHLR</name>
<comment type="caution">
    <text evidence="1">The sequence shown here is derived from an EMBL/GenBank/DDBJ whole genome shotgun (WGS) entry which is preliminary data.</text>
</comment>
<evidence type="ECO:0000313" key="1">
    <source>
        <dbReference type="EMBL" id="GHO51372.1"/>
    </source>
</evidence>
<gene>
    <name evidence="1" type="ORF">KSX_95350</name>
</gene>
<sequence length="78" mass="9188">MLGCQHRCMLDQERWPGADPAYHRLYKVRGLLYMELSSWDAAYHDLWRAPCYDSQDEQCVEALMHVLEQLQVSAPHPQ</sequence>
<dbReference type="EMBL" id="BNJF01000011">
    <property type="protein sequence ID" value="GHO51372.1"/>
    <property type="molecule type" value="Genomic_DNA"/>
</dbReference>
<keyword evidence="2" id="KW-1185">Reference proteome</keyword>
<dbReference type="SUPFAM" id="SSF48452">
    <property type="entry name" value="TPR-like"/>
    <property type="match status" value="1"/>
</dbReference>
<reference evidence="1" key="1">
    <citation type="submission" date="2020-10" db="EMBL/GenBank/DDBJ databases">
        <title>Taxonomic study of unclassified bacteria belonging to the class Ktedonobacteria.</title>
        <authorList>
            <person name="Yabe S."/>
            <person name="Wang C.M."/>
            <person name="Zheng Y."/>
            <person name="Sakai Y."/>
            <person name="Cavaletti L."/>
            <person name="Monciardini P."/>
            <person name="Donadio S."/>
        </authorList>
    </citation>
    <scope>NUCLEOTIDE SEQUENCE</scope>
    <source>
        <strain evidence="1">SOSP1-1</strain>
    </source>
</reference>